<organism evidence="2 3">
    <name type="scientific">Octadecabacter arcticus 238</name>
    <dbReference type="NCBI Taxonomy" id="391616"/>
    <lineage>
        <taxon>Bacteria</taxon>
        <taxon>Pseudomonadati</taxon>
        <taxon>Pseudomonadota</taxon>
        <taxon>Alphaproteobacteria</taxon>
        <taxon>Rhodobacterales</taxon>
        <taxon>Roseobacteraceae</taxon>
        <taxon>Octadecabacter</taxon>
    </lineage>
</organism>
<dbReference type="STRING" id="391616.OA238_c02300"/>
<keyword evidence="3" id="KW-1185">Reference proteome</keyword>
<dbReference type="Proteomes" id="UP000004688">
    <property type="component" value="Chromosome"/>
</dbReference>
<dbReference type="RefSeq" id="WP_015493740.1">
    <property type="nucleotide sequence ID" value="NC_020908.1"/>
</dbReference>
<evidence type="ECO:0000313" key="3">
    <source>
        <dbReference type="Proteomes" id="UP000004688"/>
    </source>
</evidence>
<dbReference type="GO" id="GO:0006109">
    <property type="term" value="P:regulation of carbohydrate metabolic process"/>
    <property type="evidence" value="ECO:0007669"/>
    <property type="project" value="InterPro"/>
</dbReference>
<protein>
    <submittedName>
        <fullName evidence="2">Serine kinase-like protein</fullName>
    </submittedName>
</protein>
<evidence type="ECO:0000313" key="2">
    <source>
        <dbReference type="EMBL" id="AGI70499.1"/>
    </source>
</evidence>
<dbReference type="eggNOG" id="COG1493">
    <property type="taxonomic scope" value="Bacteria"/>
</dbReference>
<accession>M9RD57</accession>
<dbReference type="EMBL" id="CP003742">
    <property type="protein sequence ID" value="AGI70499.1"/>
    <property type="molecule type" value="Genomic_DNA"/>
</dbReference>
<dbReference type="CDD" id="cd01918">
    <property type="entry name" value="HprK_C"/>
    <property type="match status" value="1"/>
</dbReference>
<dbReference type="GO" id="GO:0005524">
    <property type="term" value="F:ATP binding"/>
    <property type="evidence" value="ECO:0007669"/>
    <property type="project" value="InterPro"/>
</dbReference>
<dbReference type="InterPro" id="IPR027417">
    <property type="entry name" value="P-loop_NTPase"/>
</dbReference>
<dbReference type="HOGENOM" id="CLU_052030_2_0_5"/>
<dbReference type="SUPFAM" id="SSF53795">
    <property type="entry name" value="PEP carboxykinase-like"/>
    <property type="match status" value="1"/>
</dbReference>
<evidence type="ECO:0000259" key="1">
    <source>
        <dbReference type="Pfam" id="PF07475"/>
    </source>
</evidence>
<reference evidence="2 3" key="1">
    <citation type="journal article" date="2013" name="PLoS ONE">
        <title>Poles Apart: Arctic and Antarctic Octadecabacter strains Share High Genome Plasticity and a New Type of Xanthorhodopsin.</title>
        <authorList>
            <person name="Vollmers J."/>
            <person name="Voget S."/>
            <person name="Dietrich S."/>
            <person name="Gollnow K."/>
            <person name="Smits M."/>
            <person name="Meyer K."/>
            <person name="Brinkhoff T."/>
            <person name="Simon M."/>
            <person name="Daniel R."/>
        </authorList>
    </citation>
    <scope>NUCLEOTIDE SEQUENCE [LARGE SCALE GENOMIC DNA]</scope>
    <source>
        <strain evidence="2 3">238</strain>
    </source>
</reference>
<dbReference type="KEGG" id="oar:OA238_c02300"/>
<keyword evidence="2" id="KW-0418">Kinase</keyword>
<gene>
    <name evidence="2" type="ORF">OA238_c02300</name>
</gene>
<dbReference type="OrthoDB" id="8326226at2"/>
<sequence length="152" mass="15870">MLSEPPKIGPEGHLQLHASTVVIHGKAVAIGGPSGSGKSTLALKLMSLGATLLADDITWLEAIQTTLMASCPPTLSGRIEARGVGILNAVPAPAAPLHLVVDLGIDEAARLPVRKTITLLGHDIALLHTVATPHFADVILHYMMHGRAERPV</sequence>
<dbReference type="GO" id="GO:0000155">
    <property type="term" value="F:phosphorelay sensor kinase activity"/>
    <property type="evidence" value="ECO:0007669"/>
    <property type="project" value="InterPro"/>
</dbReference>
<keyword evidence="2" id="KW-0808">Transferase</keyword>
<proteinExistence type="predicted"/>
<feature type="domain" description="HPr kinase/phosphorylase C-terminal" evidence="1">
    <location>
        <begin position="15"/>
        <end position="89"/>
    </location>
</feature>
<dbReference type="Pfam" id="PF07475">
    <property type="entry name" value="Hpr_kinase_C"/>
    <property type="match status" value="1"/>
</dbReference>
<name>M9RD57_9RHOB</name>
<dbReference type="InterPro" id="IPR011104">
    <property type="entry name" value="Hpr_kin/Pase_C"/>
</dbReference>
<dbReference type="Gene3D" id="3.40.50.300">
    <property type="entry name" value="P-loop containing nucleotide triphosphate hydrolases"/>
    <property type="match status" value="1"/>
</dbReference>
<dbReference type="AlphaFoldDB" id="M9RD57"/>